<feature type="region of interest" description="Disordered" evidence="1">
    <location>
        <begin position="72"/>
        <end position="108"/>
    </location>
</feature>
<dbReference type="AlphaFoldDB" id="A0A8H3V8L7"/>
<evidence type="ECO:0000256" key="1">
    <source>
        <dbReference type="SAM" id="MobiDB-lite"/>
    </source>
</evidence>
<evidence type="ECO:0000256" key="2">
    <source>
        <dbReference type="SAM" id="SignalP"/>
    </source>
</evidence>
<feature type="chain" id="PRO_5034678036" evidence="2">
    <location>
        <begin position="17"/>
        <end position="308"/>
    </location>
</feature>
<feature type="region of interest" description="Disordered" evidence="1">
    <location>
        <begin position="144"/>
        <end position="245"/>
    </location>
</feature>
<keyword evidence="2" id="KW-0732">Signal</keyword>
<protein>
    <submittedName>
        <fullName evidence="3">Uncharacterized protein</fullName>
    </submittedName>
</protein>
<organism evidence="3 4">
    <name type="scientific">Venturia inaequalis</name>
    <name type="common">Apple scab fungus</name>
    <dbReference type="NCBI Taxonomy" id="5025"/>
    <lineage>
        <taxon>Eukaryota</taxon>
        <taxon>Fungi</taxon>
        <taxon>Dikarya</taxon>
        <taxon>Ascomycota</taxon>
        <taxon>Pezizomycotina</taxon>
        <taxon>Dothideomycetes</taxon>
        <taxon>Pleosporomycetidae</taxon>
        <taxon>Venturiales</taxon>
        <taxon>Venturiaceae</taxon>
        <taxon>Venturia</taxon>
    </lineage>
</organism>
<feature type="signal peptide" evidence="2">
    <location>
        <begin position="1"/>
        <end position="16"/>
    </location>
</feature>
<feature type="region of interest" description="Disordered" evidence="1">
    <location>
        <begin position="285"/>
        <end position="308"/>
    </location>
</feature>
<evidence type="ECO:0000313" key="4">
    <source>
        <dbReference type="Proteomes" id="UP000433883"/>
    </source>
</evidence>
<feature type="compositionally biased region" description="Low complexity" evidence="1">
    <location>
        <begin position="285"/>
        <end position="297"/>
    </location>
</feature>
<feature type="compositionally biased region" description="Basic and acidic residues" evidence="1">
    <location>
        <begin position="88"/>
        <end position="103"/>
    </location>
</feature>
<name>A0A8H3V8L7_VENIN</name>
<reference evidence="3 4" key="1">
    <citation type="submission" date="2019-11" db="EMBL/GenBank/DDBJ databases">
        <title>Venturia inaequalis Genome Resource.</title>
        <authorList>
            <person name="Lichtner F.J."/>
        </authorList>
    </citation>
    <scope>NUCLEOTIDE SEQUENCE [LARGE SCALE GENOMIC DNA]</scope>
    <source>
        <strain evidence="3">Bline_iso_100314</strain>
    </source>
</reference>
<feature type="compositionally biased region" description="Basic and acidic residues" evidence="1">
    <location>
        <begin position="201"/>
        <end position="214"/>
    </location>
</feature>
<feature type="compositionally biased region" description="Pro residues" evidence="1">
    <location>
        <begin position="298"/>
        <end position="308"/>
    </location>
</feature>
<sequence length="308" mass="30472">MKYLTASLLLAGLATAAPVAQAPAREPHPQPTAADLERASSILDGLATGFKGSAIPGAGTLASLFSGLSGGLDKGAKVTPTKRQTRPTRPERPDGHREHREHPPPTAADMERASSILDGLSAGFKGTTVPGSGSLASLFSGLSSGLDKGSKNPPSASHPNTPALPKAATTPKAATVPKPATAPKSAAEPKPEADPSSETAATKEKSAAEPKPEDDSSSETAETKEKRQQTSPILPAPGTPEARKSAAEILKGLAKGFEGSSIAGNAGIAGILNSVGTGLQAGALLPAAPGASSASTPAPAPVPASAPA</sequence>
<proteinExistence type="predicted"/>
<gene>
    <name evidence="3" type="ORF">BLS_009005</name>
</gene>
<feature type="compositionally biased region" description="Low complexity" evidence="1">
    <location>
        <begin position="159"/>
        <end position="186"/>
    </location>
</feature>
<dbReference type="EMBL" id="WNWQ01000008">
    <property type="protein sequence ID" value="KAE9985262.1"/>
    <property type="molecule type" value="Genomic_DNA"/>
</dbReference>
<evidence type="ECO:0000313" key="3">
    <source>
        <dbReference type="EMBL" id="KAE9985262.1"/>
    </source>
</evidence>
<accession>A0A8H3V8L7</accession>
<comment type="caution">
    <text evidence="3">The sequence shown here is derived from an EMBL/GenBank/DDBJ whole genome shotgun (WGS) entry which is preliminary data.</text>
</comment>
<dbReference type="Proteomes" id="UP000433883">
    <property type="component" value="Unassembled WGS sequence"/>
</dbReference>